<dbReference type="PROSITE" id="PS00586">
    <property type="entry name" value="RIBOSOMAL_L16_1"/>
    <property type="match status" value="1"/>
</dbReference>
<organism evidence="9">
    <name type="scientific">Entransia fimbriata</name>
    <dbReference type="NCBI Taxonomy" id="130991"/>
    <lineage>
        <taxon>Eukaryota</taxon>
        <taxon>Viridiplantae</taxon>
        <taxon>Streptophyta</taxon>
        <taxon>Klebsormidiophyceae</taxon>
        <taxon>Entransiales</taxon>
        <taxon>Entransiaceae</taxon>
        <taxon>Entransia</taxon>
    </lineage>
</organism>
<dbReference type="SUPFAM" id="SSF54686">
    <property type="entry name" value="Ribosomal protein L16p/L10e"/>
    <property type="match status" value="1"/>
</dbReference>
<dbReference type="PANTHER" id="PTHR12220:SF24">
    <property type="entry name" value="LARGE RIBOSOMAL SUBUNIT PROTEIN UL16M"/>
    <property type="match status" value="1"/>
</dbReference>
<accession>U5YGP1</accession>
<evidence type="ECO:0000256" key="7">
    <source>
        <dbReference type="ARBA" id="ARBA00042582"/>
    </source>
</evidence>
<evidence type="ECO:0000256" key="1">
    <source>
        <dbReference type="ARBA" id="ARBA00004173"/>
    </source>
</evidence>
<dbReference type="GeneID" id="17675374"/>
<dbReference type="PRINTS" id="PR00060">
    <property type="entry name" value="RIBOSOMALL16"/>
</dbReference>
<dbReference type="GO" id="GO:0003735">
    <property type="term" value="F:structural constituent of ribosome"/>
    <property type="evidence" value="ECO:0007669"/>
    <property type="project" value="InterPro"/>
</dbReference>
<evidence type="ECO:0000256" key="8">
    <source>
        <dbReference type="RuleBase" id="RU004413"/>
    </source>
</evidence>
<reference evidence="9" key="1">
    <citation type="journal article" date="2013" name="Genome Biol. Evol.">
        <title>Tracing the evolution of streptophyte algae and their mitochondrial genome.</title>
        <authorList>
            <person name="Turmel M."/>
            <person name="Otis C."/>
            <person name="Lemieux C."/>
        </authorList>
    </citation>
    <scope>NUCLEOTIDE SEQUENCE</scope>
</reference>
<keyword evidence="5 8" id="KW-0687">Ribonucleoprotein</keyword>
<proteinExistence type="inferred from homology"/>
<dbReference type="AlphaFoldDB" id="U5YGP1"/>
<dbReference type="Gene3D" id="3.90.1170.10">
    <property type="entry name" value="Ribosomal protein L10e/L16"/>
    <property type="match status" value="1"/>
</dbReference>
<evidence type="ECO:0000313" key="9">
    <source>
        <dbReference type="EMBL" id="AGZ90300.1"/>
    </source>
</evidence>
<dbReference type="CDD" id="cd01433">
    <property type="entry name" value="Ribosomal_L16_L10e"/>
    <property type="match status" value="1"/>
</dbReference>
<dbReference type="InterPro" id="IPR000114">
    <property type="entry name" value="Ribosomal_uL16_bact-type"/>
</dbReference>
<comment type="similarity">
    <text evidence="2 8">Belongs to the universal ribosomal protein uL16 family.</text>
</comment>
<dbReference type="GO" id="GO:0032543">
    <property type="term" value="P:mitochondrial translation"/>
    <property type="evidence" value="ECO:0007669"/>
    <property type="project" value="TreeGrafter"/>
</dbReference>
<dbReference type="NCBIfam" id="TIGR01164">
    <property type="entry name" value="rplP_bact"/>
    <property type="match status" value="1"/>
</dbReference>
<evidence type="ECO:0000256" key="5">
    <source>
        <dbReference type="ARBA" id="ARBA00023274"/>
    </source>
</evidence>
<gene>
    <name evidence="9" type="primary">rpl16</name>
</gene>
<dbReference type="PROSITE" id="PS00701">
    <property type="entry name" value="RIBOSOMAL_L16_2"/>
    <property type="match status" value="1"/>
</dbReference>
<evidence type="ECO:0000256" key="3">
    <source>
        <dbReference type="ARBA" id="ARBA00022980"/>
    </source>
</evidence>
<dbReference type="EMBL" id="KF060941">
    <property type="protein sequence ID" value="AGZ90300.1"/>
    <property type="molecule type" value="Genomic_DNA"/>
</dbReference>
<name>U5YGP1_9VIRI</name>
<evidence type="ECO:0000256" key="6">
    <source>
        <dbReference type="ARBA" id="ARBA00035302"/>
    </source>
</evidence>
<geneLocation type="mitochondrion" evidence="9"/>
<dbReference type="Pfam" id="PF00252">
    <property type="entry name" value="Ribosomal_L16"/>
    <property type="match status" value="1"/>
</dbReference>
<keyword evidence="3 8" id="KW-0689">Ribosomal protein</keyword>
<dbReference type="RefSeq" id="YP_008816061.1">
    <property type="nucleotide sequence ID" value="NC_022861.1"/>
</dbReference>
<dbReference type="GO" id="GO:0019843">
    <property type="term" value="F:rRNA binding"/>
    <property type="evidence" value="ECO:0007669"/>
    <property type="project" value="InterPro"/>
</dbReference>
<sequence length="139" mass="15586">MLYPKRTKFRKYQKGFKGAKLCDGALLSRGKYGIKSLEAGRLSSKVIEATRRSISHSFRRKAKIWVRIFADIPVTKKPAEVRMGKGKGSVDHWIARIVEGQILFEFDGVRAQVAKQAAILASHKLGLSTKFIDLGKPPF</sequence>
<protein>
    <recommendedName>
        <fullName evidence="6">Large ribosomal subunit protein uL16m</fullName>
    </recommendedName>
    <alternativeName>
        <fullName evidence="7">60S ribosomal protein L16, mitochondrial</fullName>
    </alternativeName>
</protein>
<dbReference type="InterPro" id="IPR020798">
    <property type="entry name" value="Ribosomal_uL16_CS"/>
</dbReference>
<evidence type="ECO:0000256" key="2">
    <source>
        <dbReference type="ARBA" id="ARBA00008931"/>
    </source>
</evidence>
<dbReference type="InterPro" id="IPR016180">
    <property type="entry name" value="Ribosomal_uL16_dom"/>
</dbReference>
<evidence type="ECO:0000256" key="4">
    <source>
        <dbReference type="ARBA" id="ARBA00023128"/>
    </source>
</evidence>
<dbReference type="InterPro" id="IPR047873">
    <property type="entry name" value="Ribosomal_uL16"/>
</dbReference>
<keyword evidence="4 9" id="KW-0496">Mitochondrion</keyword>
<dbReference type="PANTHER" id="PTHR12220">
    <property type="entry name" value="50S/60S RIBOSOMAL PROTEIN L16"/>
    <property type="match status" value="1"/>
</dbReference>
<dbReference type="InterPro" id="IPR036920">
    <property type="entry name" value="Ribosomal_uL16_sf"/>
</dbReference>
<comment type="subcellular location">
    <subcellularLocation>
        <location evidence="1">Mitochondrion</location>
    </subcellularLocation>
</comment>
<dbReference type="GO" id="GO:0005762">
    <property type="term" value="C:mitochondrial large ribosomal subunit"/>
    <property type="evidence" value="ECO:0007669"/>
    <property type="project" value="TreeGrafter"/>
</dbReference>